<dbReference type="InterPro" id="IPR000182">
    <property type="entry name" value="GNAT_dom"/>
</dbReference>
<comment type="caution">
    <text evidence="4">The sequence shown here is derived from an EMBL/GenBank/DDBJ whole genome shotgun (WGS) entry which is preliminary data.</text>
</comment>
<keyword evidence="2" id="KW-0012">Acyltransferase</keyword>
<dbReference type="CDD" id="cd04301">
    <property type="entry name" value="NAT_SF"/>
    <property type="match status" value="1"/>
</dbReference>
<dbReference type="PANTHER" id="PTHR43877">
    <property type="entry name" value="AMINOALKYLPHOSPHONATE N-ACETYLTRANSFERASE-RELATED-RELATED"/>
    <property type="match status" value="1"/>
</dbReference>
<evidence type="ECO:0000256" key="1">
    <source>
        <dbReference type="ARBA" id="ARBA00022679"/>
    </source>
</evidence>
<dbReference type="EMBL" id="BAAALM010000003">
    <property type="protein sequence ID" value="GAA1194408.1"/>
    <property type="molecule type" value="Genomic_DNA"/>
</dbReference>
<organism evidence="4 5">
    <name type="scientific">Prauserella alba</name>
    <dbReference type="NCBI Taxonomy" id="176898"/>
    <lineage>
        <taxon>Bacteria</taxon>
        <taxon>Bacillati</taxon>
        <taxon>Actinomycetota</taxon>
        <taxon>Actinomycetes</taxon>
        <taxon>Pseudonocardiales</taxon>
        <taxon>Pseudonocardiaceae</taxon>
        <taxon>Prauserella</taxon>
    </lineage>
</organism>
<protein>
    <submittedName>
        <fullName evidence="4">GNAT family N-acetyltransferase</fullName>
    </submittedName>
</protein>
<reference evidence="4 5" key="1">
    <citation type="journal article" date="2019" name="Int. J. Syst. Evol. Microbiol.">
        <title>The Global Catalogue of Microorganisms (GCM) 10K type strain sequencing project: providing services to taxonomists for standard genome sequencing and annotation.</title>
        <authorList>
            <consortium name="The Broad Institute Genomics Platform"/>
            <consortium name="The Broad Institute Genome Sequencing Center for Infectious Disease"/>
            <person name="Wu L."/>
            <person name="Ma J."/>
        </authorList>
    </citation>
    <scope>NUCLEOTIDE SEQUENCE [LARGE SCALE GENOMIC DNA]</scope>
    <source>
        <strain evidence="4 5">JCM 13022</strain>
    </source>
</reference>
<evidence type="ECO:0000313" key="4">
    <source>
        <dbReference type="EMBL" id="GAA1194408.1"/>
    </source>
</evidence>
<dbReference type="SUPFAM" id="SSF55729">
    <property type="entry name" value="Acyl-CoA N-acyltransferases (Nat)"/>
    <property type="match status" value="1"/>
</dbReference>
<sequence length="282" mass="29693">MFMPLLSPVRGTHVGVISAMRIERACADAWPAQVDEPLGEWRLRAAGGFTGRANSALAIDDPGLPLPDALAAVCDFAHQHAIPPMLQAVQNSPVERDLPRFGWRPCDDHAAGNDVAVLLGPAASPDGGPLGTGPALATEAAPDTEPADRHVEVLAEPLPGWWELTIGTTEPTGAERAVLTGGDAVGYGLVHGPDGARAAVRGAVADGLLLVARLTVRPGHRRQGLARALMAAIGTWGGRHGASRCVLQVAADNAGALALYNRLGFREHHRYRYWVPCEDRAL</sequence>
<evidence type="ECO:0000313" key="5">
    <source>
        <dbReference type="Proteomes" id="UP001500467"/>
    </source>
</evidence>
<dbReference type="Gene3D" id="3.40.630.30">
    <property type="match status" value="1"/>
</dbReference>
<name>A0ABN1V6S3_9PSEU</name>
<keyword evidence="1" id="KW-0808">Transferase</keyword>
<proteinExistence type="predicted"/>
<feature type="domain" description="N-acetyltransferase" evidence="3">
    <location>
        <begin position="135"/>
        <end position="282"/>
    </location>
</feature>
<gene>
    <name evidence="4" type="ORF">GCM10009675_06520</name>
</gene>
<dbReference type="Proteomes" id="UP001500467">
    <property type="component" value="Unassembled WGS sequence"/>
</dbReference>
<evidence type="ECO:0000259" key="3">
    <source>
        <dbReference type="PROSITE" id="PS51186"/>
    </source>
</evidence>
<evidence type="ECO:0000256" key="2">
    <source>
        <dbReference type="ARBA" id="ARBA00023315"/>
    </source>
</evidence>
<accession>A0ABN1V6S3</accession>
<keyword evidence="5" id="KW-1185">Reference proteome</keyword>
<dbReference type="InterPro" id="IPR050832">
    <property type="entry name" value="Bact_Acetyltransf"/>
</dbReference>
<dbReference type="PROSITE" id="PS51186">
    <property type="entry name" value="GNAT"/>
    <property type="match status" value="1"/>
</dbReference>
<dbReference type="Pfam" id="PF24553">
    <property type="entry name" value="Rv0428c_C"/>
    <property type="match status" value="2"/>
</dbReference>
<dbReference type="InterPro" id="IPR056935">
    <property type="entry name" value="Rv0428c-like_C"/>
</dbReference>
<dbReference type="InterPro" id="IPR016181">
    <property type="entry name" value="Acyl_CoA_acyltransferase"/>
</dbReference>